<proteinExistence type="predicted"/>
<dbReference type="EMBL" id="CBXG010000033">
    <property type="protein sequence ID" value="CDM05231.1"/>
    <property type="molecule type" value="Genomic_DNA"/>
</dbReference>
<organism evidence="1 2">
    <name type="scientific">Bacteroides xylanisolvens SD CC 1b</name>
    <dbReference type="NCBI Taxonomy" id="702447"/>
    <lineage>
        <taxon>Bacteria</taxon>
        <taxon>Pseudomonadati</taxon>
        <taxon>Bacteroidota</taxon>
        <taxon>Bacteroidia</taxon>
        <taxon>Bacteroidales</taxon>
        <taxon>Bacteroidaceae</taxon>
        <taxon>Bacteroides</taxon>
    </lineage>
</organism>
<evidence type="ECO:0000313" key="2">
    <source>
        <dbReference type="Proteomes" id="UP000019380"/>
    </source>
</evidence>
<protein>
    <submittedName>
        <fullName evidence="1">Uncharacterized protein</fullName>
    </submittedName>
</protein>
<gene>
    <name evidence="1" type="ORF">BN890_28200</name>
</gene>
<comment type="caution">
    <text evidence="1">The sequence shown here is derived from an EMBL/GenBank/DDBJ whole genome shotgun (WGS) entry which is preliminary data.</text>
</comment>
<reference evidence="1 2" key="1">
    <citation type="submission" date="2013-12" db="EMBL/GenBank/DDBJ databases">
        <title>Improved hybrid genome assemblies of Bacteroides xylanisolvens SD CC 1b and Bacteroides xylanisolvens SD CC 2a using Illumina and 454 Sequencing.</title>
        <authorList>
            <person name="Ramaraj T."/>
            <person name="Sundararajan A."/>
            <person name="Mudge J."/>
            <person name="Schilkey F.D."/>
            <person name="Delvecchio V."/>
            <person name="Donlon M."/>
            <person name="Ziemer C."/>
        </authorList>
    </citation>
    <scope>NUCLEOTIDE SEQUENCE [LARGE SCALE GENOMIC DNA]</scope>
</reference>
<accession>W6P579</accession>
<name>W6P579_9BACE</name>
<dbReference type="AlphaFoldDB" id="W6P579"/>
<evidence type="ECO:0000313" key="1">
    <source>
        <dbReference type="EMBL" id="CDM05231.1"/>
    </source>
</evidence>
<dbReference type="Proteomes" id="UP000019380">
    <property type="component" value="Unassembled WGS sequence"/>
</dbReference>
<sequence>MEGYCLPFKSIFRSKDTHISDFSEEIHIIKKCGRAKKEKR</sequence>